<keyword evidence="1" id="KW-0677">Repeat</keyword>
<dbReference type="PANTHER" id="PTHR10039">
    <property type="entry name" value="AMELOGENIN"/>
    <property type="match status" value="1"/>
</dbReference>
<dbReference type="SUPFAM" id="SSF52540">
    <property type="entry name" value="P-loop containing nucleoside triphosphate hydrolases"/>
    <property type="match status" value="1"/>
</dbReference>
<reference evidence="3" key="1">
    <citation type="submission" date="2022-07" db="EMBL/GenBank/DDBJ databases">
        <title>Genome Sequence of Leucocoprinus birnbaumii.</title>
        <authorList>
            <person name="Buettner E."/>
        </authorList>
    </citation>
    <scope>NUCLEOTIDE SEQUENCE</scope>
    <source>
        <strain evidence="3">VT141</strain>
    </source>
</reference>
<gene>
    <name evidence="3" type="ORF">NP233_g404</name>
</gene>
<feature type="domain" description="Nephrocystin 3-like N-terminal" evidence="2">
    <location>
        <begin position="82"/>
        <end position="241"/>
    </location>
</feature>
<dbReference type="InterPro" id="IPR056884">
    <property type="entry name" value="NPHP3-like_N"/>
</dbReference>
<name>A0AAD5W5J9_9AGAR</name>
<evidence type="ECO:0000259" key="2">
    <source>
        <dbReference type="Pfam" id="PF24883"/>
    </source>
</evidence>
<sequence>MTDSTASTSTRILEGASNVYLNNPTIIDNSRINNGDPGHRRSGLDKLLDHSMRDAFHDSSARWPLPRCQYDSRQELRMTVINWVTGTSKHIQEPLLWIYGPFGVGKTAIAQSCADTLVEMNKLGASLFFSRPNNRNNPYRVITSIVYQLALRSSSFGDILDREITKNPTLLTAIQPIQFQELLVKPLRELKSQGHAMESFVIILDGLDEVDGANAQCDIIDLVIESIQAQTTPFRWFILSRPEPHILRSMQSGEVSPLVHKFNLLPSSNQDPEILTFYTKELEKIGRKYHLPGSWCSEADIVVLANLADGLWVYVNTVTRFIGDPNSLGPATQLRLVLALADEAPQLTNPLAAMDLLYSFILRQIPSNIILTTRKILLLNKVFPPGFAAVNHSLELADVLGLSQADFNAACGFLQSVLYLQDNGGKGEDRSDQKGAVIQFYHASFMEYLEDRRRSPETFCIYSDCLEALQREIIQRIDEVHASSEGSLPVFKRRFPRSPANIDDPILEYYNLIVSLFGLCGRSNCNVSTPNAAALQNLQFSKIPRLLTQSRFAAISIDYRQFRENLPPEDRDSLFRRSRNPLRLFGKQPADVKLNWPFILGRGPNKLVCWEIGDKTVEIVPVCFILATMDRNIDNCLGREEAVKT</sequence>
<organism evidence="3 4">
    <name type="scientific">Leucocoprinus birnbaumii</name>
    <dbReference type="NCBI Taxonomy" id="56174"/>
    <lineage>
        <taxon>Eukaryota</taxon>
        <taxon>Fungi</taxon>
        <taxon>Dikarya</taxon>
        <taxon>Basidiomycota</taxon>
        <taxon>Agaricomycotina</taxon>
        <taxon>Agaricomycetes</taxon>
        <taxon>Agaricomycetidae</taxon>
        <taxon>Agaricales</taxon>
        <taxon>Agaricineae</taxon>
        <taxon>Agaricaceae</taxon>
        <taxon>Leucocoprinus</taxon>
    </lineage>
</organism>
<dbReference type="Pfam" id="PF24883">
    <property type="entry name" value="NPHP3_N"/>
    <property type="match status" value="1"/>
</dbReference>
<comment type="caution">
    <text evidence="3">The sequence shown here is derived from an EMBL/GenBank/DDBJ whole genome shotgun (WGS) entry which is preliminary data.</text>
</comment>
<protein>
    <recommendedName>
        <fullName evidence="2">Nephrocystin 3-like N-terminal domain-containing protein</fullName>
    </recommendedName>
</protein>
<keyword evidence="4" id="KW-1185">Reference proteome</keyword>
<accession>A0AAD5W5J9</accession>
<evidence type="ECO:0000313" key="3">
    <source>
        <dbReference type="EMBL" id="KAJ3576471.1"/>
    </source>
</evidence>
<dbReference type="Proteomes" id="UP001213000">
    <property type="component" value="Unassembled WGS sequence"/>
</dbReference>
<dbReference type="Gene3D" id="3.40.50.300">
    <property type="entry name" value="P-loop containing nucleotide triphosphate hydrolases"/>
    <property type="match status" value="1"/>
</dbReference>
<evidence type="ECO:0000313" key="4">
    <source>
        <dbReference type="Proteomes" id="UP001213000"/>
    </source>
</evidence>
<evidence type="ECO:0000256" key="1">
    <source>
        <dbReference type="ARBA" id="ARBA00022737"/>
    </source>
</evidence>
<dbReference type="AlphaFoldDB" id="A0AAD5W5J9"/>
<proteinExistence type="predicted"/>
<dbReference type="EMBL" id="JANIEX010000011">
    <property type="protein sequence ID" value="KAJ3576471.1"/>
    <property type="molecule type" value="Genomic_DNA"/>
</dbReference>
<dbReference type="InterPro" id="IPR027417">
    <property type="entry name" value="P-loop_NTPase"/>
</dbReference>